<gene>
    <name evidence="3" type="ORF">GCM10023171_01200</name>
</gene>
<feature type="compositionally biased region" description="Low complexity" evidence="1">
    <location>
        <begin position="40"/>
        <end position="79"/>
    </location>
</feature>
<evidence type="ECO:0000313" key="4">
    <source>
        <dbReference type="Proteomes" id="UP001500731"/>
    </source>
</evidence>
<evidence type="ECO:0000259" key="2">
    <source>
        <dbReference type="SMART" id="SM00900"/>
    </source>
</evidence>
<feature type="domain" description="FMN-binding" evidence="2">
    <location>
        <begin position="93"/>
        <end position="170"/>
    </location>
</feature>
<dbReference type="Gene3D" id="3.90.1010.20">
    <property type="match status" value="1"/>
</dbReference>
<reference evidence="4" key="1">
    <citation type="journal article" date="2019" name="Int. J. Syst. Evol. Microbiol.">
        <title>The Global Catalogue of Microorganisms (GCM) 10K type strain sequencing project: providing services to taxonomists for standard genome sequencing and annotation.</title>
        <authorList>
            <consortium name="The Broad Institute Genomics Platform"/>
            <consortium name="The Broad Institute Genome Sequencing Center for Infectious Disease"/>
            <person name="Wu L."/>
            <person name="Ma J."/>
        </authorList>
    </citation>
    <scope>NUCLEOTIDE SEQUENCE [LARGE SCALE GENOMIC DNA]</scope>
    <source>
        <strain evidence="4">JCM 17839</strain>
    </source>
</reference>
<evidence type="ECO:0000313" key="3">
    <source>
        <dbReference type="EMBL" id="GAA4477883.1"/>
    </source>
</evidence>
<accession>A0ABP8P1M8</accession>
<comment type="caution">
    <text evidence="3">The sequence shown here is derived from an EMBL/GenBank/DDBJ whole genome shotgun (WGS) entry which is preliminary data.</text>
</comment>
<name>A0ABP8P1M8_9MICO</name>
<keyword evidence="4" id="KW-1185">Reference proteome</keyword>
<dbReference type="EMBL" id="BAABGP010000003">
    <property type="protein sequence ID" value="GAA4477883.1"/>
    <property type="molecule type" value="Genomic_DNA"/>
</dbReference>
<proteinExistence type="predicted"/>
<dbReference type="Proteomes" id="UP001500731">
    <property type="component" value="Unassembled WGS sequence"/>
</dbReference>
<dbReference type="Pfam" id="PF04205">
    <property type="entry name" value="FMN_bind"/>
    <property type="match status" value="1"/>
</dbReference>
<protein>
    <submittedName>
        <fullName evidence="3">FMN-binding protein</fullName>
    </submittedName>
</protein>
<sequence>MKKIVYAVLATVTGLVLLFSYRTSLDVVAPAAIGTPAATKTTTKTTTGTSSGTETSAGSGTSTSSGTGASSSSSTAASGLKDGTFTGQAVDTQYGPVQVQITVSGGQITDVSVPQYPNTERRDQQINAQAIPQLISETKSAQSAQVDMVSGATYTSDGYTQSLQSAIDQAKA</sequence>
<organism evidence="3 4">
    <name type="scientific">Microbacterium panaciterrae</name>
    <dbReference type="NCBI Taxonomy" id="985759"/>
    <lineage>
        <taxon>Bacteria</taxon>
        <taxon>Bacillati</taxon>
        <taxon>Actinomycetota</taxon>
        <taxon>Actinomycetes</taxon>
        <taxon>Micrococcales</taxon>
        <taxon>Microbacteriaceae</taxon>
        <taxon>Microbacterium</taxon>
    </lineage>
</organism>
<feature type="region of interest" description="Disordered" evidence="1">
    <location>
        <begin position="40"/>
        <end position="82"/>
    </location>
</feature>
<evidence type="ECO:0000256" key="1">
    <source>
        <dbReference type="SAM" id="MobiDB-lite"/>
    </source>
</evidence>
<dbReference type="SMART" id="SM00900">
    <property type="entry name" value="FMN_bind"/>
    <property type="match status" value="1"/>
</dbReference>
<dbReference type="RefSeq" id="WP_345183299.1">
    <property type="nucleotide sequence ID" value="NZ_BAABGP010000003.1"/>
</dbReference>
<dbReference type="InterPro" id="IPR007329">
    <property type="entry name" value="FMN-bd"/>
</dbReference>